<dbReference type="EMBL" id="JACOZA010000046">
    <property type="protein sequence ID" value="MBI2096881.1"/>
    <property type="molecule type" value="Genomic_DNA"/>
</dbReference>
<proteinExistence type="predicted"/>
<reference evidence="1" key="1">
    <citation type="submission" date="2020-07" db="EMBL/GenBank/DDBJ databases">
        <title>Huge and variable diversity of episymbiotic CPR bacteria and DPANN archaea in groundwater ecosystems.</title>
        <authorList>
            <person name="He C.Y."/>
            <person name="Keren R."/>
            <person name="Whittaker M."/>
            <person name="Farag I.F."/>
            <person name="Doudna J."/>
            <person name="Cate J.H.D."/>
            <person name="Banfield J.F."/>
        </authorList>
    </citation>
    <scope>NUCLEOTIDE SEQUENCE</scope>
    <source>
        <strain evidence="1">NC_groundwater_193_Ag_S-0.1um_51_7</strain>
    </source>
</reference>
<evidence type="ECO:0000313" key="2">
    <source>
        <dbReference type="Proteomes" id="UP000724148"/>
    </source>
</evidence>
<name>A0A931WPK5_9BACT</name>
<comment type="caution">
    <text evidence="1">The sequence shown here is derived from an EMBL/GenBank/DDBJ whole genome shotgun (WGS) entry which is preliminary data.</text>
</comment>
<dbReference type="Proteomes" id="UP000724148">
    <property type="component" value="Unassembled WGS sequence"/>
</dbReference>
<gene>
    <name evidence="1" type="ORF">HYT40_01870</name>
</gene>
<sequence length="141" mass="15953">MYLNLCNKSWPAPISPGRAMALLEALQLAHLPLLDERKKRPPPLALIIKTEVMQGKVQYGIGCQAEFAACKFPPGFAVSYELPLHMREEKPTVLEIPELMGLLVYRGFSTEETLGYIETAWSVILLVEESRNQHRKFVLDT</sequence>
<accession>A0A931WPK5</accession>
<dbReference type="AlphaFoldDB" id="A0A931WPK5"/>
<organism evidence="1 2">
    <name type="scientific">Candidatus Sungiibacteriota bacterium</name>
    <dbReference type="NCBI Taxonomy" id="2750080"/>
    <lineage>
        <taxon>Bacteria</taxon>
        <taxon>Candidatus Sungiibacteriota</taxon>
    </lineage>
</organism>
<evidence type="ECO:0000313" key="1">
    <source>
        <dbReference type="EMBL" id="MBI2096881.1"/>
    </source>
</evidence>
<protein>
    <submittedName>
        <fullName evidence="1">Uncharacterized protein</fullName>
    </submittedName>
</protein>